<accession>A0A9X4PDS5</accession>
<dbReference type="NCBIfam" id="NF002925">
    <property type="entry name" value="PRK03564.1"/>
    <property type="match status" value="1"/>
</dbReference>
<feature type="domain" description="FdhE central" evidence="6">
    <location>
        <begin position="186"/>
        <end position="223"/>
    </location>
</feature>
<dbReference type="Pfam" id="PF24859">
    <property type="entry name" value="FdhE_central"/>
    <property type="match status" value="1"/>
</dbReference>
<organism evidence="8 9">
    <name type="scientific">Volucribacter amazonae</name>
    <dbReference type="NCBI Taxonomy" id="256731"/>
    <lineage>
        <taxon>Bacteria</taxon>
        <taxon>Pseudomonadati</taxon>
        <taxon>Pseudomonadota</taxon>
        <taxon>Gammaproteobacteria</taxon>
        <taxon>Pasteurellales</taxon>
        <taxon>Pasteurellaceae</taxon>
        <taxon>Volucribacter</taxon>
    </lineage>
</organism>
<comment type="similarity">
    <text evidence="3 4">Belongs to the FdhE family.</text>
</comment>
<dbReference type="GO" id="GO:0051604">
    <property type="term" value="P:protein maturation"/>
    <property type="evidence" value="ECO:0007669"/>
    <property type="project" value="TreeGrafter"/>
</dbReference>
<dbReference type="InterPro" id="IPR056797">
    <property type="entry name" value="FdhE_central"/>
</dbReference>
<dbReference type="InterPro" id="IPR024064">
    <property type="entry name" value="FdhE-like_sf"/>
</dbReference>
<evidence type="ECO:0000259" key="7">
    <source>
        <dbReference type="Pfam" id="PF24860"/>
    </source>
</evidence>
<keyword evidence="9" id="KW-1185">Reference proteome</keyword>
<evidence type="ECO:0000313" key="9">
    <source>
        <dbReference type="Proteomes" id="UP001155500"/>
    </source>
</evidence>
<gene>
    <name evidence="4" type="primary">fdhE</name>
    <name evidence="8" type="ORF">A6A20_07160</name>
</gene>
<dbReference type="RefSeq" id="WP_279572812.1">
    <property type="nucleotide sequence ID" value="NZ_LWID01000001.1"/>
</dbReference>
<feature type="domain" description="FdhE N-terminal" evidence="5">
    <location>
        <begin position="21"/>
        <end position="177"/>
    </location>
</feature>
<comment type="caution">
    <text evidence="8">The sequence shown here is derived from an EMBL/GenBank/DDBJ whole genome shotgun (WGS) entry which is preliminary data.</text>
</comment>
<dbReference type="GO" id="GO:0008199">
    <property type="term" value="F:ferric iron binding"/>
    <property type="evidence" value="ECO:0007669"/>
    <property type="project" value="TreeGrafter"/>
</dbReference>
<comment type="function">
    <text evidence="4">Necessary for formate dehydrogenase activity.</text>
</comment>
<dbReference type="SUPFAM" id="SSF144020">
    <property type="entry name" value="FdhE-like"/>
    <property type="match status" value="1"/>
</dbReference>
<comment type="subcellular location">
    <subcellularLocation>
        <location evidence="1 4">Cytoplasm</location>
    </subcellularLocation>
</comment>
<evidence type="ECO:0000256" key="2">
    <source>
        <dbReference type="ARBA" id="ARBA00022490"/>
    </source>
</evidence>
<proteinExistence type="inferred from homology"/>
<dbReference type="InterPro" id="IPR006452">
    <property type="entry name" value="Formate_DH_accessory"/>
</dbReference>
<dbReference type="CDD" id="cd16341">
    <property type="entry name" value="FdhE"/>
    <property type="match status" value="1"/>
</dbReference>
<dbReference type="Pfam" id="PF24860">
    <property type="entry name" value="FdhE_C"/>
    <property type="match status" value="1"/>
</dbReference>
<feature type="domain" description="FdhE C-terminal" evidence="7">
    <location>
        <begin position="224"/>
        <end position="300"/>
    </location>
</feature>
<dbReference type="Gene3D" id="3.90.1670.10">
    <property type="entry name" value="FdhE-like domain"/>
    <property type="match status" value="1"/>
</dbReference>
<evidence type="ECO:0000259" key="6">
    <source>
        <dbReference type="Pfam" id="PF24859"/>
    </source>
</evidence>
<dbReference type="PANTHER" id="PTHR37689">
    <property type="entry name" value="PROTEIN FDHE"/>
    <property type="match status" value="1"/>
</dbReference>
<evidence type="ECO:0000256" key="3">
    <source>
        <dbReference type="ARBA" id="ARBA00061033"/>
    </source>
</evidence>
<evidence type="ECO:0000313" key="8">
    <source>
        <dbReference type="EMBL" id="MDG6895399.1"/>
    </source>
</evidence>
<name>A0A9X4PDS5_9PAST</name>
<dbReference type="AlphaFoldDB" id="A0A9X4PDS5"/>
<keyword evidence="2 4" id="KW-0963">Cytoplasm</keyword>
<dbReference type="PANTHER" id="PTHR37689:SF1">
    <property type="entry name" value="PROTEIN FDHE"/>
    <property type="match status" value="1"/>
</dbReference>
<dbReference type="FunFam" id="3.90.1670.10:FF:000001">
    <property type="entry name" value="Protein FdhE"/>
    <property type="match status" value="1"/>
</dbReference>
<dbReference type="InterPro" id="IPR056796">
    <property type="entry name" value="FdhE_C"/>
</dbReference>
<sequence>MSIKILPESEIVQKAGQIKAPLLLFANPKNLYQRRAERLRKLAIDSPFADYLLFAATVVDAQLKVLQQQPICAETVNTQQLSSEHPLDINKWQRDPIWRELLMAILAELKQQPQNQQILSTIEWLEKASSSELEQLAENLLSANYAQVEADKAVFIWSALSLYWLQLTQFISSHQAKAENADGLHLCPVCHCSPTASVVHFGSAQGLRYLHCALCESEWNMVRVKCTNCGDMKDLNYWSIDNEFAPVKAESCDHCHSYMKILYQEKDPHVEAIADDLASLFLDSEMEQKGFLRSAINPFLFPSE</sequence>
<dbReference type="Pfam" id="PF04216">
    <property type="entry name" value="FdhE_N"/>
    <property type="match status" value="1"/>
</dbReference>
<dbReference type="PIRSF" id="PIRSF018296">
    <property type="entry name" value="Format_dh_formtn"/>
    <property type="match status" value="1"/>
</dbReference>
<reference evidence="8" key="1">
    <citation type="submission" date="2016-03" db="EMBL/GenBank/DDBJ databases">
        <title>Co-evolution between Pasteurellaceae and their hosts.</title>
        <authorList>
            <person name="Hansen M.J."/>
            <person name="Bojesen A.M."/>
            <person name="Planet P."/>
        </authorList>
    </citation>
    <scope>NUCLEOTIDE SEQUENCE</scope>
    <source>
        <strain evidence="8">146/S8/89</strain>
    </source>
</reference>
<dbReference type="Proteomes" id="UP001155500">
    <property type="component" value="Unassembled WGS sequence"/>
</dbReference>
<dbReference type="HAMAP" id="MF_00611">
    <property type="entry name" value="FdeH"/>
    <property type="match status" value="1"/>
</dbReference>
<dbReference type="NCBIfam" id="TIGR01562">
    <property type="entry name" value="FdhE"/>
    <property type="match status" value="1"/>
</dbReference>
<dbReference type="EMBL" id="LWID01000001">
    <property type="protein sequence ID" value="MDG6895399.1"/>
    <property type="molecule type" value="Genomic_DNA"/>
</dbReference>
<evidence type="ECO:0000256" key="1">
    <source>
        <dbReference type="ARBA" id="ARBA00004496"/>
    </source>
</evidence>
<dbReference type="InterPro" id="IPR056774">
    <property type="entry name" value="FdhE_N"/>
</dbReference>
<evidence type="ECO:0000256" key="4">
    <source>
        <dbReference type="HAMAP-Rule" id="MF_00611"/>
    </source>
</evidence>
<evidence type="ECO:0000259" key="5">
    <source>
        <dbReference type="Pfam" id="PF04216"/>
    </source>
</evidence>
<protein>
    <recommendedName>
        <fullName evidence="4">Protein FdhE homolog</fullName>
    </recommendedName>
</protein>
<dbReference type="GO" id="GO:0005829">
    <property type="term" value="C:cytosol"/>
    <property type="evidence" value="ECO:0007669"/>
    <property type="project" value="TreeGrafter"/>
</dbReference>